<feature type="transmembrane region" description="Helical" evidence="1">
    <location>
        <begin position="46"/>
        <end position="66"/>
    </location>
</feature>
<feature type="transmembrane region" description="Helical" evidence="1">
    <location>
        <begin position="107"/>
        <end position="125"/>
    </location>
</feature>
<feature type="transmembrane region" description="Helical" evidence="1">
    <location>
        <begin position="15"/>
        <end position="34"/>
    </location>
</feature>
<sequence length="133" mass="14511">ADTPVAPLMMESIKWLHVACAVLSGGGFFIRGILMMRESVWLQARMVKVVPHVVDTVLLVSAIALASQWGWAALQLPWLLAKIVALLVYIGLGVVALRAGRSKRVRVLAWLAAMLVFTYIIAVAVSKNPLAFF</sequence>
<keyword evidence="1" id="KW-1133">Transmembrane helix</keyword>
<name>A0A3B1ADD8_9ZZZZ</name>
<dbReference type="PIRSF" id="PIRSF005610">
    <property type="entry name" value="SirB"/>
    <property type="match status" value="1"/>
</dbReference>
<dbReference type="InterPro" id="IPR007360">
    <property type="entry name" value="SirB"/>
</dbReference>
<feature type="transmembrane region" description="Helical" evidence="1">
    <location>
        <begin position="78"/>
        <end position="100"/>
    </location>
</feature>
<accession>A0A3B1ADD8</accession>
<evidence type="ECO:0000256" key="1">
    <source>
        <dbReference type="SAM" id="Phobius"/>
    </source>
</evidence>
<keyword evidence="1" id="KW-0472">Membrane</keyword>
<feature type="non-terminal residue" evidence="2">
    <location>
        <position position="1"/>
    </location>
</feature>
<protein>
    <recommendedName>
        <fullName evidence="3">Regulator SirB</fullName>
    </recommendedName>
</protein>
<organism evidence="2">
    <name type="scientific">hydrothermal vent metagenome</name>
    <dbReference type="NCBI Taxonomy" id="652676"/>
    <lineage>
        <taxon>unclassified sequences</taxon>
        <taxon>metagenomes</taxon>
        <taxon>ecological metagenomes</taxon>
    </lineage>
</organism>
<evidence type="ECO:0000313" key="2">
    <source>
        <dbReference type="EMBL" id="VAW98053.1"/>
    </source>
</evidence>
<proteinExistence type="predicted"/>
<keyword evidence="1" id="KW-0812">Transmembrane</keyword>
<dbReference type="EMBL" id="UOFV01000131">
    <property type="protein sequence ID" value="VAW98053.1"/>
    <property type="molecule type" value="Genomic_DNA"/>
</dbReference>
<gene>
    <name evidence="2" type="ORF">MNBD_GAMMA19-2034</name>
</gene>
<dbReference type="GO" id="GO:0005886">
    <property type="term" value="C:plasma membrane"/>
    <property type="evidence" value="ECO:0007669"/>
    <property type="project" value="TreeGrafter"/>
</dbReference>
<dbReference type="PANTHER" id="PTHR39594">
    <property type="entry name" value="PROTEIN YCHQ"/>
    <property type="match status" value="1"/>
</dbReference>
<dbReference type="Pfam" id="PF04247">
    <property type="entry name" value="SirB"/>
    <property type="match status" value="1"/>
</dbReference>
<reference evidence="2" key="1">
    <citation type="submission" date="2018-06" db="EMBL/GenBank/DDBJ databases">
        <authorList>
            <person name="Zhirakovskaya E."/>
        </authorList>
    </citation>
    <scope>NUCLEOTIDE SEQUENCE</scope>
</reference>
<dbReference type="PANTHER" id="PTHR39594:SF1">
    <property type="entry name" value="PROTEIN YCHQ"/>
    <property type="match status" value="1"/>
</dbReference>
<dbReference type="AlphaFoldDB" id="A0A3B1ADD8"/>
<evidence type="ECO:0008006" key="3">
    <source>
        <dbReference type="Google" id="ProtNLM"/>
    </source>
</evidence>